<evidence type="ECO:0000313" key="2">
    <source>
        <dbReference type="EMBL" id="MEL4305977.1"/>
    </source>
</evidence>
<evidence type="ECO:0008006" key="4">
    <source>
        <dbReference type="Google" id="ProtNLM"/>
    </source>
</evidence>
<gene>
    <name evidence="2" type="ORF">WOA13_09110</name>
</gene>
<comment type="caution">
    <text evidence="2">The sequence shown here is derived from an EMBL/GenBank/DDBJ whole genome shotgun (WGS) entry which is preliminary data.</text>
</comment>
<name>A0ABU9KUJ5_9EURY</name>
<protein>
    <recommendedName>
        <fullName evidence="4">Lipoprotein</fullName>
    </recommendedName>
</protein>
<feature type="compositionally biased region" description="Polar residues" evidence="1">
    <location>
        <begin position="70"/>
        <end position="79"/>
    </location>
</feature>
<accession>A0ABU9KUJ5</accession>
<organism evidence="2 3">
    <name type="scientific">Methanococcoides cohabitans</name>
    <dbReference type="NCBI Taxonomy" id="3136559"/>
    <lineage>
        <taxon>Archaea</taxon>
        <taxon>Methanobacteriati</taxon>
        <taxon>Methanobacteriota</taxon>
        <taxon>Stenosarchaea group</taxon>
        <taxon>Methanomicrobia</taxon>
        <taxon>Methanosarcinales</taxon>
        <taxon>Methanosarcinaceae</taxon>
        <taxon>Methanococcoides</taxon>
    </lineage>
</organism>
<evidence type="ECO:0000313" key="3">
    <source>
        <dbReference type="Proteomes" id="UP001396646"/>
    </source>
</evidence>
<dbReference type="RefSeq" id="WP_342127587.1">
    <property type="nucleotide sequence ID" value="NZ_JBCAUS010000006.1"/>
</dbReference>
<sequence length="103" mass="11079">MKRMIIAILIVAAMLLVSGCAQNTDAPEDEIGDVVIEDTTDVSDDVVEDVDDAVAESAETVPDEEDGSTETENISSISQEDLDKLKEELEGLEFEDMGGLSEE</sequence>
<feature type="region of interest" description="Disordered" evidence="1">
    <location>
        <begin position="56"/>
        <end position="103"/>
    </location>
</feature>
<evidence type="ECO:0000256" key="1">
    <source>
        <dbReference type="SAM" id="MobiDB-lite"/>
    </source>
</evidence>
<dbReference type="EMBL" id="JBCAUS010000006">
    <property type="protein sequence ID" value="MEL4305977.1"/>
    <property type="molecule type" value="Genomic_DNA"/>
</dbReference>
<keyword evidence="3" id="KW-1185">Reference proteome</keyword>
<reference evidence="2 3" key="1">
    <citation type="submission" date="2024-04" db="EMBL/GenBank/DDBJ databases">
        <title>Methanococcoides sp. LMO-2.</title>
        <authorList>
            <person name="Liang L."/>
        </authorList>
    </citation>
    <scope>NUCLEOTIDE SEQUENCE [LARGE SCALE GENOMIC DNA]</scope>
    <source>
        <strain evidence="2 3">LMO-2</strain>
    </source>
</reference>
<dbReference type="PROSITE" id="PS51257">
    <property type="entry name" value="PROKAR_LIPOPROTEIN"/>
    <property type="match status" value="1"/>
</dbReference>
<feature type="compositionally biased region" description="Acidic residues" evidence="1">
    <location>
        <begin position="90"/>
        <end position="103"/>
    </location>
</feature>
<dbReference type="Proteomes" id="UP001396646">
    <property type="component" value="Unassembled WGS sequence"/>
</dbReference>
<proteinExistence type="predicted"/>